<keyword evidence="1 2" id="KW-0694">RNA-binding</keyword>
<dbReference type="InterPro" id="IPR036390">
    <property type="entry name" value="WH_DNA-bd_sf"/>
</dbReference>
<feature type="region of interest" description="Disordered" evidence="3">
    <location>
        <begin position="17"/>
        <end position="542"/>
    </location>
</feature>
<dbReference type="GO" id="GO:0003723">
    <property type="term" value="F:RNA binding"/>
    <property type="evidence" value="ECO:0007669"/>
    <property type="project" value="UniProtKB-UniRule"/>
</dbReference>
<reference evidence="6" key="1">
    <citation type="submission" date="2017-02" db="EMBL/GenBank/DDBJ databases">
        <authorList>
            <person name="Tafer H."/>
            <person name="Lopandic K."/>
        </authorList>
    </citation>
    <scope>NUCLEOTIDE SEQUENCE [LARGE SCALE GENOMIC DNA]</scope>
    <source>
        <strain evidence="6">CBS 366.77</strain>
    </source>
</reference>
<evidence type="ECO:0000313" key="6">
    <source>
        <dbReference type="Proteomes" id="UP000266188"/>
    </source>
</evidence>
<keyword evidence="6" id="KW-1185">Reference proteome</keyword>
<evidence type="ECO:0000313" key="5">
    <source>
        <dbReference type="EMBL" id="RJE24286.1"/>
    </source>
</evidence>
<dbReference type="PROSITE" id="PS50961">
    <property type="entry name" value="HTH_LA"/>
    <property type="match status" value="1"/>
</dbReference>
<dbReference type="AlphaFoldDB" id="A0A3A2ZMQ0"/>
<feature type="compositionally biased region" description="Polar residues" evidence="3">
    <location>
        <begin position="705"/>
        <end position="727"/>
    </location>
</feature>
<dbReference type="Pfam" id="PF05383">
    <property type="entry name" value="La"/>
    <property type="match status" value="1"/>
</dbReference>
<dbReference type="EMBL" id="MVGC01000087">
    <property type="protein sequence ID" value="RJE24286.1"/>
    <property type="molecule type" value="Genomic_DNA"/>
</dbReference>
<evidence type="ECO:0000259" key="4">
    <source>
        <dbReference type="PROSITE" id="PS50961"/>
    </source>
</evidence>
<feature type="compositionally biased region" description="Polar residues" evidence="3">
    <location>
        <begin position="525"/>
        <end position="542"/>
    </location>
</feature>
<feature type="compositionally biased region" description="Basic and acidic residues" evidence="3">
    <location>
        <begin position="208"/>
        <end position="232"/>
    </location>
</feature>
<feature type="compositionally biased region" description="Basic and acidic residues" evidence="3">
    <location>
        <begin position="252"/>
        <end position="267"/>
    </location>
</feature>
<feature type="compositionally biased region" description="Basic and acidic residues" evidence="3">
    <location>
        <begin position="367"/>
        <end position="391"/>
    </location>
</feature>
<dbReference type="InterPro" id="IPR036388">
    <property type="entry name" value="WH-like_DNA-bd_sf"/>
</dbReference>
<comment type="caution">
    <text evidence="5">The sequence shown here is derived from an EMBL/GenBank/DDBJ whole genome shotgun (WGS) entry which is preliminary data.</text>
</comment>
<dbReference type="GO" id="GO:0045727">
    <property type="term" value="P:positive regulation of translation"/>
    <property type="evidence" value="ECO:0007669"/>
    <property type="project" value="TreeGrafter"/>
</dbReference>
<dbReference type="PANTHER" id="PTHR22792:SF132">
    <property type="entry name" value="LA-RELATED PROTEIN 1"/>
    <property type="match status" value="1"/>
</dbReference>
<evidence type="ECO:0000256" key="3">
    <source>
        <dbReference type="SAM" id="MobiDB-lite"/>
    </source>
</evidence>
<feature type="compositionally biased region" description="Polar residues" evidence="3">
    <location>
        <begin position="25"/>
        <end position="61"/>
    </location>
</feature>
<dbReference type="PANTHER" id="PTHR22792">
    <property type="entry name" value="LUPUS LA PROTEIN-RELATED"/>
    <property type="match status" value="1"/>
</dbReference>
<feature type="compositionally biased region" description="Basic and acidic residues" evidence="3">
    <location>
        <begin position="64"/>
        <end position="81"/>
    </location>
</feature>
<dbReference type="CDD" id="cd07323">
    <property type="entry name" value="LAM"/>
    <property type="match status" value="1"/>
</dbReference>
<dbReference type="InterPro" id="IPR006630">
    <property type="entry name" value="La_HTH"/>
</dbReference>
<feature type="compositionally biased region" description="Polar residues" evidence="3">
    <location>
        <begin position="114"/>
        <end position="142"/>
    </location>
</feature>
<protein>
    <submittedName>
        <fullName evidence="5">La domain protein</fullName>
    </submittedName>
</protein>
<evidence type="ECO:0000256" key="2">
    <source>
        <dbReference type="PROSITE-ProRule" id="PRU00332"/>
    </source>
</evidence>
<name>A0A3A2ZMQ0_9EURO</name>
<dbReference type="InterPro" id="IPR045180">
    <property type="entry name" value="La_dom_prot"/>
</dbReference>
<dbReference type="STRING" id="2070753.A0A3A2ZMQ0"/>
<feature type="compositionally biased region" description="Basic and acidic residues" evidence="3">
    <location>
        <begin position="150"/>
        <end position="162"/>
    </location>
</feature>
<feature type="compositionally biased region" description="Basic and acidic residues" evidence="3">
    <location>
        <begin position="401"/>
        <end position="427"/>
    </location>
</feature>
<sequence>MAAMSAKPEMPTFSYAQAAKGLPVTPQTAKAPSTDTSKTTPTADEETTNSSPQSSSETVTAETEVPRDAAKTTVSADKESESAGTKSKPNASGTSSPTVVTSSTSANGKDDETSNAANGTSDSTWDKQSQASSAEKPSNSTEGAKGKSKSTSEKPVPPKELKAAPLPAVNIWQQRKEAQDAKSKAMASLKPAKTPGSGEQDLSKTASKKKDGVSEGAKDRKKTDGRKGREDGSALPPVEDATLWPTPQVAQGEEKRKAQEKNEKGGEKSPVIRPHGKEKWMPVPYVPTAVFSTPLPSAGRRGGRAARGGRDGGRTHGAGTPDKPNAVQGSVGKQGASTDRGRSEQNAARANSLPAQSRRSNSTDAAKSGDQRKNSQPADRSRGAKGAEDAAGRQAYGSEALPRHSRDAKPFSRNHEFGTHKGGDSRNPRLAVDSQSGSRSGSSHDRRFENGPRSADFAGFQGDRDHKDRDHYRESRADRGRGSHRGRGGHAGYGGSQNPQFVNAHMPHGPFVHPKSFGFNDRQRSQGLANGSQHGNRMSMRSPSLPNSAGMYGVYPFPADINTMYGYPPMHAGPMTAVPYQHYMEPFSLMSMISMQLEYYFSVDNLCKDLFLRKHMDSQGFVPLSFIAGFKRIKTLTEDFDLLRHVSRQLRNVEHQTGEDGVDRLRPRENSQQWVLPMAQRDPSGQSEGPPPPKATGKSDEIPFSQDQVDGTPNGSAEGSPNKSLPNGTGEHSFMSTPLSSEAPEFSPSKPVAAQSEITNV</sequence>
<feature type="compositionally biased region" description="Polar residues" evidence="3">
    <location>
        <begin position="82"/>
        <end position="91"/>
    </location>
</feature>
<gene>
    <name evidence="5" type="ORF">PHISCL_03395</name>
</gene>
<feature type="compositionally biased region" description="Polar residues" evidence="3">
    <location>
        <begin position="344"/>
        <end position="365"/>
    </location>
</feature>
<dbReference type="SMART" id="SM00715">
    <property type="entry name" value="LA"/>
    <property type="match status" value="1"/>
</dbReference>
<accession>A0A3A2ZMQ0</accession>
<evidence type="ECO:0000256" key="1">
    <source>
        <dbReference type="ARBA" id="ARBA00022884"/>
    </source>
</evidence>
<feature type="domain" description="HTH La-type RNA-binding" evidence="4">
    <location>
        <begin position="583"/>
        <end position="677"/>
    </location>
</feature>
<dbReference type="Gene3D" id="1.10.10.10">
    <property type="entry name" value="Winged helix-like DNA-binding domain superfamily/Winged helix DNA-binding domain"/>
    <property type="match status" value="1"/>
</dbReference>
<dbReference type="GO" id="GO:0005829">
    <property type="term" value="C:cytosol"/>
    <property type="evidence" value="ECO:0007669"/>
    <property type="project" value="TreeGrafter"/>
</dbReference>
<proteinExistence type="predicted"/>
<dbReference type="SUPFAM" id="SSF46785">
    <property type="entry name" value="Winged helix' DNA-binding domain"/>
    <property type="match status" value="1"/>
</dbReference>
<feature type="compositionally biased region" description="Basic and acidic residues" evidence="3">
    <location>
        <begin position="174"/>
        <end position="183"/>
    </location>
</feature>
<dbReference type="OrthoDB" id="340227at2759"/>
<feature type="compositionally biased region" description="Low complexity" evidence="3">
    <location>
        <begin position="92"/>
        <end position="105"/>
    </location>
</feature>
<dbReference type="Proteomes" id="UP000266188">
    <property type="component" value="Unassembled WGS sequence"/>
</dbReference>
<feature type="region of interest" description="Disordered" evidence="3">
    <location>
        <begin position="678"/>
        <end position="761"/>
    </location>
</feature>
<organism evidence="5 6">
    <name type="scientific">Aspergillus sclerotialis</name>
    <dbReference type="NCBI Taxonomy" id="2070753"/>
    <lineage>
        <taxon>Eukaryota</taxon>
        <taxon>Fungi</taxon>
        <taxon>Dikarya</taxon>
        <taxon>Ascomycota</taxon>
        <taxon>Pezizomycotina</taxon>
        <taxon>Eurotiomycetes</taxon>
        <taxon>Eurotiomycetidae</taxon>
        <taxon>Eurotiales</taxon>
        <taxon>Aspergillaceae</taxon>
        <taxon>Aspergillus</taxon>
        <taxon>Aspergillus subgen. Polypaecilum</taxon>
    </lineage>
</organism>
<feature type="compositionally biased region" description="Basic and acidic residues" evidence="3">
    <location>
        <begin position="462"/>
        <end position="481"/>
    </location>
</feature>
<dbReference type="GO" id="GO:0010494">
    <property type="term" value="C:cytoplasmic stress granule"/>
    <property type="evidence" value="ECO:0007669"/>
    <property type="project" value="TreeGrafter"/>
</dbReference>